<evidence type="ECO:0000259" key="2">
    <source>
        <dbReference type="Pfam" id="PF03781"/>
    </source>
</evidence>
<comment type="caution">
    <text evidence="3">The sequence shown here is derived from an EMBL/GenBank/DDBJ whole genome shotgun (WGS) entry which is preliminary data.</text>
</comment>
<feature type="domain" description="Sulfatase-modifying factor enzyme-like" evidence="2">
    <location>
        <begin position="48"/>
        <end position="283"/>
    </location>
</feature>
<dbReference type="InterPro" id="IPR005532">
    <property type="entry name" value="SUMF_dom"/>
</dbReference>
<dbReference type="EMBL" id="AAPH01000001">
    <property type="protein sequence ID" value="EAS45868.1"/>
    <property type="molecule type" value="Genomic_DNA"/>
</dbReference>
<dbReference type="Pfam" id="PF03781">
    <property type="entry name" value="FGE-sulfatase"/>
    <property type="match status" value="1"/>
</dbReference>
<dbReference type="InterPro" id="IPR051043">
    <property type="entry name" value="Sulfatase_Mod_Factor_Kinase"/>
</dbReference>
<sequence>MKHSFFSISIICLSLFTLIGCNEPSTNTQNNKEQATENQNPLLTSIMKNMVHVEGGHFKMGSNNESASLAEQPRHSVTVNSFYIDKYEVTQKLFETVMGSSNSYFPGDDFPVNNLSWQQANYFIEQLNKQTGKNFRLPTEAEWEYAAQGGNKTKNHIYSGSDNIADVAWYADNANNKAHPVGMKHPNELGLYDMTGNVGEFVIDTYEENFYSRLTDNRNSSQTPSENNHSTNNPANIIDSKHPLAYKSVRGGSYSYAANESENYRRDSASQTAIMADMGLRLVLDITP</sequence>
<dbReference type="Proteomes" id="UP000003789">
    <property type="component" value="Unassembled WGS sequence"/>
</dbReference>
<dbReference type="GO" id="GO:0120147">
    <property type="term" value="F:formylglycine-generating oxidase activity"/>
    <property type="evidence" value="ECO:0007669"/>
    <property type="project" value="TreeGrafter"/>
</dbReference>
<evidence type="ECO:0000313" key="3">
    <source>
        <dbReference type="EMBL" id="EAS45868.1"/>
    </source>
</evidence>
<gene>
    <name evidence="3" type="ORF">P3TCK_05806</name>
</gene>
<dbReference type="PROSITE" id="PS51257">
    <property type="entry name" value="PROKAR_LIPOPROTEIN"/>
    <property type="match status" value="1"/>
</dbReference>
<name>Q1Z9H4_9GAMM</name>
<dbReference type="AlphaFoldDB" id="Q1Z9H4"/>
<dbReference type="PANTHER" id="PTHR23150">
    <property type="entry name" value="SULFATASE MODIFYING FACTOR 1, 2"/>
    <property type="match status" value="1"/>
</dbReference>
<feature type="region of interest" description="Disordered" evidence="1">
    <location>
        <begin position="215"/>
        <end position="241"/>
    </location>
</feature>
<dbReference type="InterPro" id="IPR016187">
    <property type="entry name" value="CTDL_fold"/>
</dbReference>
<dbReference type="HOGENOM" id="CLU_012431_2_1_6"/>
<dbReference type="PANTHER" id="PTHR23150:SF19">
    <property type="entry name" value="FORMYLGLYCINE-GENERATING ENZYME"/>
    <property type="match status" value="1"/>
</dbReference>
<protein>
    <recommendedName>
        <fullName evidence="2">Sulfatase-modifying factor enzyme-like domain-containing protein</fullName>
    </recommendedName>
</protein>
<accession>Q1Z9H4</accession>
<feature type="compositionally biased region" description="Polar residues" evidence="1">
    <location>
        <begin position="215"/>
        <end position="235"/>
    </location>
</feature>
<dbReference type="Gene3D" id="3.90.1580.10">
    <property type="entry name" value="paralog of FGE (formylglycine-generating enzyme)"/>
    <property type="match status" value="1"/>
</dbReference>
<dbReference type="InterPro" id="IPR042095">
    <property type="entry name" value="SUMF_sf"/>
</dbReference>
<evidence type="ECO:0000313" key="4">
    <source>
        <dbReference type="Proteomes" id="UP000003789"/>
    </source>
</evidence>
<dbReference type="OrthoDB" id="9768004at2"/>
<proteinExistence type="predicted"/>
<evidence type="ECO:0000256" key="1">
    <source>
        <dbReference type="SAM" id="MobiDB-lite"/>
    </source>
</evidence>
<organism evidence="3 4">
    <name type="scientific">Photobacterium profundum 3TCK</name>
    <dbReference type="NCBI Taxonomy" id="314280"/>
    <lineage>
        <taxon>Bacteria</taxon>
        <taxon>Pseudomonadati</taxon>
        <taxon>Pseudomonadota</taxon>
        <taxon>Gammaproteobacteria</taxon>
        <taxon>Vibrionales</taxon>
        <taxon>Vibrionaceae</taxon>
        <taxon>Photobacterium</taxon>
    </lineage>
</organism>
<dbReference type="SUPFAM" id="SSF56436">
    <property type="entry name" value="C-type lectin-like"/>
    <property type="match status" value="1"/>
</dbReference>
<reference evidence="3 4" key="1">
    <citation type="submission" date="2006-03" db="EMBL/GenBank/DDBJ databases">
        <authorList>
            <person name="Bartlett D.H."/>
            <person name="Valle G."/>
            <person name="Lauro F.M."/>
            <person name="Vezzi A."/>
            <person name="Simonato F."/>
            <person name="Eloe E."/>
            <person name="Vitulo N."/>
            <person name="Stratton T.K."/>
            <person name="D'angelo M."/>
            <person name="Ferriera S."/>
            <person name="Johnson J."/>
            <person name="Kravitz S."/>
            <person name="Beeson K."/>
            <person name="Sutton G."/>
            <person name="Rogers Y."/>
            <person name="Friedman R."/>
            <person name="Frazier M."/>
            <person name="Venter J.C."/>
        </authorList>
    </citation>
    <scope>NUCLEOTIDE SEQUENCE [LARGE SCALE GENOMIC DNA]</scope>
    <source>
        <strain evidence="3 4">3TCK</strain>
    </source>
</reference>